<dbReference type="GO" id="GO:0005509">
    <property type="term" value="F:calcium ion binding"/>
    <property type="evidence" value="ECO:0007669"/>
    <property type="project" value="InterPro"/>
</dbReference>
<feature type="compositionally biased region" description="Basic and acidic residues" evidence="5">
    <location>
        <begin position="848"/>
        <end position="858"/>
    </location>
</feature>
<reference evidence="8 9" key="1">
    <citation type="submission" date="2019-03" db="EMBL/GenBank/DDBJ databases">
        <title>Sequencing 23 genomes of Wallemia ichthyophaga.</title>
        <authorList>
            <person name="Gostincar C."/>
        </authorList>
    </citation>
    <scope>NUCLEOTIDE SEQUENCE [LARGE SCALE GENOMIC DNA]</scope>
    <source>
        <strain evidence="8 9">EXF-8621</strain>
    </source>
</reference>
<dbReference type="Proteomes" id="UP000306954">
    <property type="component" value="Unassembled WGS sequence"/>
</dbReference>
<feature type="transmembrane region" description="Helical" evidence="6">
    <location>
        <begin position="246"/>
        <end position="266"/>
    </location>
</feature>
<evidence type="ECO:0000256" key="3">
    <source>
        <dbReference type="ARBA" id="ARBA00022989"/>
    </source>
</evidence>
<dbReference type="InterPro" id="IPR006685">
    <property type="entry name" value="MscS_channel_2nd"/>
</dbReference>
<evidence type="ECO:0000256" key="1">
    <source>
        <dbReference type="ARBA" id="ARBA00004370"/>
    </source>
</evidence>
<feature type="transmembrane region" description="Helical" evidence="6">
    <location>
        <begin position="194"/>
        <end position="211"/>
    </location>
</feature>
<name>A0A4T0HB18_WALIC</name>
<evidence type="ECO:0000256" key="5">
    <source>
        <dbReference type="SAM" id="MobiDB-lite"/>
    </source>
</evidence>
<organism evidence="8 9">
    <name type="scientific">Wallemia ichthyophaga</name>
    <dbReference type="NCBI Taxonomy" id="245174"/>
    <lineage>
        <taxon>Eukaryota</taxon>
        <taxon>Fungi</taxon>
        <taxon>Dikarya</taxon>
        <taxon>Basidiomycota</taxon>
        <taxon>Wallemiomycotina</taxon>
        <taxon>Wallemiomycetes</taxon>
        <taxon>Wallemiales</taxon>
        <taxon>Wallemiaceae</taxon>
        <taxon>Wallemia</taxon>
    </lineage>
</organism>
<evidence type="ECO:0000313" key="8">
    <source>
        <dbReference type="EMBL" id="TIB12760.1"/>
    </source>
</evidence>
<keyword evidence="2 6" id="KW-0812">Transmembrane</keyword>
<evidence type="ECO:0000256" key="2">
    <source>
        <dbReference type="ARBA" id="ARBA00022692"/>
    </source>
</evidence>
<dbReference type="AlphaFoldDB" id="A0A4T0HB18"/>
<dbReference type="PANTHER" id="PTHR31323">
    <property type="entry name" value="MECHANOSENSITIVE ION CHANNEL PROTEIN MSY2"/>
    <property type="match status" value="1"/>
</dbReference>
<dbReference type="InterPro" id="IPR023408">
    <property type="entry name" value="MscS_beta-dom_sf"/>
</dbReference>
<dbReference type="PROSITE" id="PS50222">
    <property type="entry name" value="EF_HAND_2"/>
    <property type="match status" value="1"/>
</dbReference>
<dbReference type="Gene3D" id="2.30.30.60">
    <property type="match status" value="1"/>
</dbReference>
<evidence type="ECO:0000313" key="9">
    <source>
        <dbReference type="Proteomes" id="UP000306954"/>
    </source>
</evidence>
<feature type="compositionally biased region" description="Polar residues" evidence="5">
    <location>
        <begin position="814"/>
        <end position="828"/>
    </location>
</feature>
<keyword evidence="4 6" id="KW-0472">Membrane</keyword>
<feature type="region of interest" description="Disordered" evidence="5">
    <location>
        <begin position="795"/>
        <end position="858"/>
    </location>
</feature>
<dbReference type="EMBL" id="SPOF01000017">
    <property type="protein sequence ID" value="TIB12760.1"/>
    <property type="molecule type" value="Genomic_DNA"/>
</dbReference>
<dbReference type="InterPro" id="IPR058650">
    <property type="entry name" value="Msy1/2-like"/>
</dbReference>
<feature type="region of interest" description="Disordered" evidence="5">
    <location>
        <begin position="64"/>
        <end position="104"/>
    </location>
</feature>
<dbReference type="GO" id="GO:0006874">
    <property type="term" value="P:intracellular calcium ion homeostasis"/>
    <property type="evidence" value="ECO:0007669"/>
    <property type="project" value="TreeGrafter"/>
</dbReference>
<evidence type="ECO:0000256" key="4">
    <source>
        <dbReference type="ARBA" id="ARBA00023136"/>
    </source>
</evidence>
<dbReference type="GO" id="GO:0005262">
    <property type="term" value="F:calcium channel activity"/>
    <property type="evidence" value="ECO:0007669"/>
    <property type="project" value="TreeGrafter"/>
</dbReference>
<evidence type="ECO:0000259" key="7">
    <source>
        <dbReference type="PROSITE" id="PS50222"/>
    </source>
</evidence>
<accession>A0A4T0HB18</accession>
<comment type="subcellular location">
    <subcellularLocation>
        <location evidence="1">Membrane</location>
    </subcellularLocation>
</comment>
<feature type="transmembrane region" description="Helical" evidence="6">
    <location>
        <begin position="162"/>
        <end position="182"/>
    </location>
</feature>
<dbReference type="SUPFAM" id="SSF50182">
    <property type="entry name" value="Sm-like ribonucleoproteins"/>
    <property type="match status" value="1"/>
</dbReference>
<feature type="domain" description="EF-hand" evidence="7">
    <location>
        <begin position="444"/>
        <end position="479"/>
    </location>
</feature>
<keyword evidence="3 6" id="KW-1133">Transmembrane helix</keyword>
<dbReference type="GO" id="GO:0016020">
    <property type="term" value="C:membrane"/>
    <property type="evidence" value="ECO:0007669"/>
    <property type="project" value="UniProtKB-SubCell"/>
</dbReference>
<feature type="transmembrane region" description="Helical" evidence="6">
    <location>
        <begin position="537"/>
        <end position="555"/>
    </location>
</feature>
<sequence length="858" mass="96029">MKSVNFHKGAGTQDTDTEDDDQLQPQSHSHSGVTLYDTPVSPVHATFPSSPYMSLHSDLDKPGFDSSTTNLTHAHSHGEKSPFELSDVPLGDSNDGNFHPPRPAYKKHANRSFDALRNGEWSKYNASESKHNRFQFAEGDIPKSKVVRLYFFLINTSIITRWAIFVIPIAGLLAIPLIISVTAAPDAEILRVRLLWWSIWLETIWVGWWASWATSKIIPWFARHTIAVILPNGKHMIDYFVRCEKYLAAVGWTVAVWAVFNFLVLVKFSRDHSDPSYSTLSVIAQVHAGIIICAAILAGEKIVIQLIAYNFHRTSYDDRIREQKFQVKVLAALYARSRDLGRKDTLDGFGKRGKEKGGVKAGRVFRKAAREAKEAAANATSALGNVASEIAGSSVLQPNSPISMVTNALASGKKTRHLARRIFYSFSPPYRTSLVLSDIAHFFPDPITAEEAFVVFDKECNGDVTLEEIEMACLEIHRERLALTSSMRDLDSAVAALNKILMSVYVVAACLVIVAMLDVKFSTLVTSAGSLVLGMSWLIGTTAQEILASIIFLFVKHPYDVGDRVKIDGNDMTVKEMNLLYSIFRGIDGTITQAPHAVLNLKYIHNYRRSGSTSEEFIFNVFYDTSFDQIEDLRSRMLHFLKTERRDFIQECDINILDLPDQEKMTLSTSINYKSNWQNIALYTQRRVKWMVAMKIALAESKIYGPAGDPLAPEPSLYMKVPYEPPAKTGDDVEAPLPDDERTTNLRRAASMALNGGRRALIHRMDKEEEALYQSGLETEPRENMVDTFTMQLPGGAQHSQHAQDAQHEGRPTTPHSTTQSFNATPSQVEAGRVRIQSPEQIPGPPRGDSDYEMRRID</sequence>
<feature type="transmembrane region" description="Helical" evidence="6">
    <location>
        <begin position="286"/>
        <end position="311"/>
    </location>
</feature>
<gene>
    <name evidence="8" type="ORF">E3P90_01902</name>
</gene>
<comment type="caution">
    <text evidence="8">The sequence shown here is derived from an EMBL/GenBank/DDBJ whole genome shotgun (WGS) entry which is preliminary data.</text>
</comment>
<dbReference type="Pfam" id="PF25886">
    <property type="entry name" value="Msy1"/>
    <property type="match status" value="1"/>
</dbReference>
<feature type="region of interest" description="Disordered" evidence="5">
    <location>
        <begin position="1"/>
        <end position="37"/>
    </location>
</feature>
<dbReference type="InterPro" id="IPR010920">
    <property type="entry name" value="LSM_dom_sf"/>
</dbReference>
<evidence type="ECO:0000256" key="6">
    <source>
        <dbReference type="SAM" id="Phobius"/>
    </source>
</evidence>
<dbReference type="InterPro" id="IPR002048">
    <property type="entry name" value="EF_hand_dom"/>
</dbReference>
<protein>
    <recommendedName>
        <fullName evidence="7">EF-hand domain-containing protein</fullName>
    </recommendedName>
</protein>
<feature type="transmembrane region" description="Helical" evidence="6">
    <location>
        <begin position="496"/>
        <end position="517"/>
    </location>
</feature>
<proteinExistence type="predicted"/>
<dbReference type="Pfam" id="PF00924">
    <property type="entry name" value="MS_channel_2nd"/>
    <property type="match status" value="1"/>
</dbReference>
<dbReference type="PANTHER" id="PTHR31323:SF15">
    <property type="entry name" value="MECHANOSENSITIVE ION CHANNEL PROTEIN MSY1"/>
    <property type="match status" value="1"/>
</dbReference>